<dbReference type="Pfam" id="PF12706">
    <property type="entry name" value="Lactamase_B_2"/>
    <property type="match status" value="1"/>
</dbReference>
<proteinExistence type="predicted"/>
<evidence type="ECO:0000259" key="1">
    <source>
        <dbReference type="SMART" id="SM00849"/>
    </source>
</evidence>
<dbReference type="InterPro" id="IPR036866">
    <property type="entry name" value="RibonucZ/Hydroxyglut_hydro"/>
</dbReference>
<dbReference type="Proteomes" id="UP000642910">
    <property type="component" value="Unassembled WGS sequence"/>
</dbReference>
<dbReference type="PANTHER" id="PTHR47619">
    <property type="entry name" value="METALLO-HYDROLASE YYCJ-RELATED"/>
    <property type="match status" value="1"/>
</dbReference>
<dbReference type="EMBL" id="JADPKZ010000024">
    <property type="protein sequence ID" value="MBF8376688.1"/>
    <property type="molecule type" value="Genomic_DNA"/>
</dbReference>
<protein>
    <submittedName>
        <fullName evidence="2">MBL fold metallo-hydrolase</fullName>
    </submittedName>
</protein>
<comment type="caution">
    <text evidence="2">The sequence shown here is derived from an EMBL/GenBank/DDBJ whole genome shotgun (WGS) entry which is preliminary data.</text>
</comment>
<evidence type="ECO:0000313" key="2">
    <source>
        <dbReference type="EMBL" id="MBF8376688.1"/>
    </source>
</evidence>
<dbReference type="Gene3D" id="3.60.15.10">
    <property type="entry name" value="Ribonuclease Z/Hydroxyacylglutathione hydrolase-like"/>
    <property type="match status" value="1"/>
</dbReference>
<accession>A0ABS0F081</accession>
<reference evidence="2 3" key="1">
    <citation type="submission" date="2020-11" db="EMBL/GenBank/DDBJ databases">
        <title>Genomic insight of Alicyclobacillus mali FL 18 reveals a new arsenic-resistant strain, with potential in environmental biotechnology.</title>
        <authorList>
            <person name="Fiorentino G."/>
            <person name="Gallo G."/>
            <person name="Aulitto M."/>
        </authorList>
    </citation>
    <scope>NUCLEOTIDE SEQUENCE [LARGE SCALE GENOMIC DNA]</scope>
    <source>
        <strain evidence="2 3">FL 18</strain>
    </source>
</reference>
<dbReference type="SMART" id="SM00849">
    <property type="entry name" value="Lactamase_B"/>
    <property type="match status" value="1"/>
</dbReference>
<keyword evidence="3" id="KW-1185">Reference proteome</keyword>
<organism evidence="2 3">
    <name type="scientific">Alicyclobacillus mali</name>
    <name type="common">ex Roth et al. 2021</name>
    <dbReference type="NCBI Taxonomy" id="1123961"/>
    <lineage>
        <taxon>Bacteria</taxon>
        <taxon>Bacillati</taxon>
        <taxon>Bacillota</taxon>
        <taxon>Bacilli</taxon>
        <taxon>Bacillales</taxon>
        <taxon>Alicyclobacillaceae</taxon>
        <taxon>Alicyclobacillus</taxon>
    </lineage>
</organism>
<dbReference type="InterPro" id="IPR052533">
    <property type="entry name" value="WalJ/YycJ-like"/>
</dbReference>
<feature type="domain" description="Metallo-beta-lactamase" evidence="1">
    <location>
        <begin position="11"/>
        <end position="217"/>
    </location>
</feature>
<dbReference type="SUPFAM" id="SSF56281">
    <property type="entry name" value="Metallo-hydrolase/oxidoreductase"/>
    <property type="match status" value="1"/>
</dbReference>
<evidence type="ECO:0000313" key="3">
    <source>
        <dbReference type="Proteomes" id="UP000642910"/>
    </source>
</evidence>
<dbReference type="RefSeq" id="WP_195866979.1">
    <property type="nucleotide sequence ID" value="NZ_JADPKZ010000024.1"/>
</dbReference>
<name>A0ABS0F081_9BACL</name>
<gene>
    <name evidence="2" type="ORF">IW967_02195</name>
</gene>
<dbReference type="PANTHER" id="PTHR47619:SF1">
    <property type="entry name" value="EXODEOXYRIBONUCLEASE WALJ"/>
    <property type="match status" value="1"/>
</dbReference>
<dbReference type="InterPro" id="IPR001279">
    <property type="entry name" value="Metallo-B-lactamas"/>
</dbReference>
<sequence length="268" mass="29771">MDFCVLASGSNGNSLYLEAGDTRILLDAGLSGKQLEARLRTQCDRELRDLTAVFITHEHDDHVKGLVQLAKKCHAPLYMTEGTYASLPAKARLDEPDRVVHIRAGESLEIGGVRITPFAVSHDAEEPVAFRFDTDEGSLAVVTDLGYVSDRQRELLRGCDVYVFETNHDTEMLRAGPYPWHLKRRILGDKGHLSNVDAAYALIDILSEQAAHVYLAHLSGENNLPELAELTVEQIVLDARPELADRIHLHRTSRQAPCPTMKISRATV</sequence>